<keyword evidence="2" id="KW-0812">Transmembrane</keyword>
<name>B5YP91_THAPS</name>
<dbReference type="HOGENOM" id="CLU_777294_0_0_1"/>
<evidence type="ECO:0000256" key="1">
    <source>
        <dbReference type="SAM" id="MobiDB-lite"/>
    </source>
</evidence>
<dbReference type="KEGG" id="tps:THAPS_6698"/>
<proteinExistence type="predicted"/>
<dbReference type="GeneID" id="7446176"/>
<dbReference type="PaxDb" id="35128-Thaps6698"/>
<dbReference type="Proteomes" id="UP000001449">
    <property type="component" value="Chromosome 7"/>
</dbReference>
<keyword evidence="4" id="KW-1185">Reference proteome</keyword>
<dbReference type="AlphaFoldDB" id="B5YP91"/>
<feature type="transmembrane region" description="Helical" evidence="2">
    <location>
        <begin position="200"/>
        <end position="220"/>
    </location>
</feature>
<dbReference type="RefSeq" id="XP_002296043.1">
    <property type="nucleotide sequence ID" value="XM_002296007.1"/>
</dbReference>
<feature type="region of interest" description="Disordered" evidence="1">
    <location>
        <begin position="82"/>
        <end position="110"/>
    </location>
</feature>
<reference evidence="3 4" key="2">
    <citation type="journal article" date="2008" name="Nature">
        <title>The Phaeodactylum genome reveals the evolutionary history of diatom genomes.</title>
        <authorList>
            <person name="Bowler C."/>
            <person name="Allen A.E."/>
            <person name="Badger J.H."/>
            <person name="Grimwood J."/>
            <person name="Jabbari K."/>
            <person name="Kuo A."/>
            <person name="Maheswari U."/>
            <person name="Martens C."/>
            <person name="Maumus F."/>
            <person name="Otillar R.P."/>
            <person name="Rayko E."/>
            <person name="Salamov A."/>
            <person name="Vandepoele K."/>
            <person name="Beszteri B."/>
            <person name="Gruber A."/>
            <person name="Heijde M."/>
            <person name="Katinka M."/>
            <person name="Mock T."/>
            <person name="Valentin K."/>
            <person name="Verret F."/>
            <person name="Berges J.A."/>
            <person name="Brownlee C."/>
            <person name="Cadoret J.P."/>
            <person name="Chiovitti A."/>
            <person name="Choi C.J."/>
            <person name="Coesel S."/>
            <person name="De Martino A."/>
            <person name="Detter J.C."/>
            <person name="Durkin C."/>
            <person name="Falciatore A."/>
            <person name="Fournet J."/>
            <person name="Haruta M."/>
            <person name="Huysman M.J."/>
            <person name="Jenkins B.D."/>
            <person name="Jiroutova K."/>
            <person name="Jorgensen R.E."/>
            <person name="Joubert Y."/>
            <person name="Kaplan A."/>
            <person name="Kroger N."/>
            <person name="Kroth P.G."/>
            <person name="La Roche J."/>
            <person name="Lindquist E."/>
            <person name="Lommer M."/>
            <person name="Martin-Jezequel V."/>
            <person name="Lopez P.J."/>
            <person name="Lucas S."/>
            <person name="Mangogna M."/>
            <person name="McGinnis K."/>
            <person name="Medlin L.K."/>
            <person name="Montsant A."/>
            <person name="Oudot-Le Secq M.P."/>
            <person name="Napoli C."/>
            <person name="Obornik M."/>
            <person name="Parker M.S."/>
            <person name="Petit J.L."/>
            <person name="Porcel B.M."/>
            <person name="Poulsen N."/>
            <person name="Robison M."/>
            <person name="Rychlewski L."/>
            <person name="Rynearson T.A."/>
            <person name="Schmutz J."/>
            <person name="Shapiro H."/>
            <person name="Siaut M."/>
            <person name="Stanley M."/>
            <person name="Sussman M.R."/>
            <person name="Taylor A.R."/>
            <person name="Vardi A."/>
            <person name="von Dassow P."/>
            <person name="Vyverman W."/>
            <person name="Willis A."/>
            <person name="Wyrwicz L.S."/>
            <person name="Rokhsar D.S."/>
            <person name="Weissenbach J."/>
            <person name="Armbrust E.V."/>
            <person name="Green B.R."/>
            <person name="Van de Peer Y."/>
            <person name="Grigoriev I.V."/>
        </authorList>
    </citation>
    <scope>NUCLEOTIDE SEQUENCE [LARGE SCALE GENOMIC DNA]</scope>
    <source>
        <strain evidence="3 4">CCMP1335</strain>
    </source>
</reference>
<feature type="transmembrane region" description="Helical" evidence="2">
    <location>
        <begin position="251"/>
        <end position="271"/>
    </location>
</feature>
<dbReference type="OMA" id="ITTICTY"/>
<feature type="region of interest" description="Disordered" evidence="1">
    <location>
        <begin position="294"/>
        <end position="323"/>
    </location>
</feature>
<evidence type="ECO:0000313" key="4">
    <source>
        <dbReference type="Proteomes" id="UP000001449"/>
    </source>
</evidence>
<keyword evidence="2" id="KW-1133">Transmembrane helix</keyword>
<feature type="compositionally biased region" description="Basic and acidic residues" evidence="1">
    <location>
        <begin position="93"/>
        <end position="104"/>
    </location>
</feature>
<dbReference type="eggNOG" id="ENOG502SQUB">
    <property type="taxonomic scope" value="Eukaryota"/>
</dbReference>
<feature type="transmembrane region" description="Helical" evidence="2">
    <location>
        <begin position="18"/>
        <end position="39"/>
    </location>
</feature>
<reference evidence="3 4" key="1">
    <citation type="journal article" date="2004" name="Science">
        <title>The genome of the diatom Thalassiosira pseudonana: ecology, evolution, and metabolism.</title>
        <authorList>
            <person name="Armbrust E.V."/>
            <person name="Berges J.A."/>
            <person name="Bowler C."/>
            <person name="Green B.R."/>
            <person name="Martinez D."/>
            <person name="Putnam N.H."/>
            <person name="Zhou S."/>
            <person name="Allen A.E."/>
            <person name="Apt K.E."/>
            <person name="Bechner M."/>
            <person name="Brzezinski M.A."/>
            <person name="Chaal B.K."/>
            <person name="Chiovitti A."/>
            <person name="Davis A.K."/>
            <person name="Demarest M.S."/>
            <person name="Detter J.C."/>
            <person name="Glavina T."/>
            <person name="Goodstein D."/>
            <person name="Hadi M.Z."/>
            <person name="Hellsten U."/>
            <person name="Hildebrand M."/>
            <person name="Jenkins B.D."/>
            <person name="Jurka J."/>
            <person name="Kapitonov V.V."/>
            <person name="Kroger N."/>
            <person name="Lau W.W."/>
            <person name="Lane T.W."/>
            <person name="Larimer F.W."/>
            <person name="Lippmeier J.C."/>
            <person name="Lucas S."/>
            <person name="Medina M."/>
            <person name="Montsant A."/>
            <person name="Obornik M."/>
            <person name="Parker M.S."/>
            <person name="Palenik B."/>
            <person name="Pazour G.J."/>
            <person name="Richardson P.M."/>
            <person name="Rynearson T.A."/>
            <person name="Saito M.A."/>
            <person name="Schwartz D.C."/>
            <person name="Thamatrakoln K."/>
            <person name="Valentin K."/>
            <person name="Vardi A."/>
            <person name="Wilkerson F.P."/>
            <person name="Rokhsar D.S."/>
        </authorList>
    </citation>
    <scope>NUCLEOTIDE SEQUENCE [LARGE SCALE GENOMIC DNA]</scope>
    <source>
        <strain evidence="3 4">CCMP1335</strain>
    </source>
</reference>
<accession>B5YP91</accession>
<organism evidence="3 4">
    <name type="scientific">Thalassiosira pseudonana</name>
    <name type="common">Marine diatom</name>
    <name type="synonym">Cyclotella nana</name>
    <dbReference type="NCBI Taxonomy" id="35128"/>
    <lineage>
        <taxon>Eukaryota</taxon>
        <taxon>Sar</taxon>
        <taxon>Stramenopiles</taxon>
        <taxon>Ochrophyta</taxon>
        <taxon>Bacillariophyta</taxon>
        <taxon>Coscinodiscophyceae</taxon>
        <taxon>Thalassiosirophycidae</taxon>
        <taxon>Thalassiosirales</taxon>
        <taxon>Thalassiosiraceae</taxon>
        <taxon>Thalassiosira</taxon>
    </lineage>
</organism>
<protein>
    <submittedName>
        <fullName evidence="3">Uncharacterized protein</fullName>
    </submittedName>
</protein>
<gene>
    <name evidence="3" type="ORF">THAPS_6698</name>
</gene>
<evidence type="ECO:0000313" key="3">
    <source>
        <dbReference type="EMBL" id="ACI64760.1"/>
    </source>
</evidence>
<dbReference type="InParanoid" id="B5YP91"/>
<dbReference type="EMBL" id="CP001160">
    <property type="protein sequence ID" value="ACI64760.1"/>
    <property type="molecule type" value="Genomic_DNA"/>
</dbReference>
<evidence type="ECO:0000256" key="2">
    <source>
        <dbReference type="SAM" id="Phobius"/>
    </source>
</evidence>
<sequence length="357" mass="39685">MAPALCGDLISTRRSFLALAWTLTTLLSFFSFVVAVFLAGRINQQYISMTSGDYAEWYTHEYGNDFYDRLLEEGSGECCRYLEGGEEGGGGEQQREGEDHDRQEGGSNDRNQLDAEFFQSLANANSRSLEFAGVYTTVLGIALSLYGSTVVVGFMSLKGEYIPPCFSFRSMSMIEEEGEVGVEDADTGPRNLWGEKIHRGVFLGCLVIFANLLLLCAVIFGELEVHDNYNNYDQQNNDNIFSYRIEKISSVFAITCIVLACVYVLFAVIYLSCGGMLDDDNDTVQHNTGNWMDHSHSQFELSPRGNGRRRRRGRRDMPDKAEPLVSAVGGGITEIGCATRSDERAYVLDEGCIDETT</sequence>
<keyword evidence="2" id="KW-0472">Membrane</keyword>